<keyword evidence="2" id="KW-0560">Oxidoreductase</keyword>
<protein>
    <submittedName>
        <fullName evidence="4">Flavin reductase (DIM6/NTAB) family NADH-FMN oxidoreductase RutF</fullName>
    </submittedName>
</protein>
<organism evidence="4 5">
    <name type="scientific">Roseospira goensis</name>
    <dbReference type="NCBI Taxonomy" id="391922"/>
    <lineage>
        <taxon>Bacteria</taxon>
        <taxon>Pseudomonadati</taxon>
        <taxon>Pseudomonadota</taxon>
        <taxon>Alphaproteobacteria</taxon>
        <taxon>Rhodospirillales</taxon>
        <taxon>Rhodospirillaceae</taxon>
        <taxon>Roseospira</taxon>
    </lineage>
</organism>
<evidence type="ECO:0000313" key="4">
    <source>
        <dbReference type="EMBL" id="MBB4284952.1"/>
    </source>
</evidence>
<dbReference type="GO" id="GO:0042602">
    <property type="term" value="F:riboflavin reductase (NADPH) activity"/>
    <property type="evidence" value="ECO:0007669"/>
    <property type="project" value="TreeGrafter"/>
</dbReference>
<accession>A0A7W6RYL4</accession>
<dbReference type="InterPro" id="IPR002563">
    <property type="entry name" value="Flavin_Rdtase-like_dom"/>
</dbReference>
<evidence type="ECO:0000259" key="3">
    <source>
        <dbReference type="SMART" id="SM00903"/>
    </source>
</evidence>
<sequence>MSVDQLSFRKTMGCFASGVTVVTARTGQGRPVGLTVNAFSSLSLAPPLVLVCLDHRVAHLEAFRAGPFVVNMLTEAQRDLSQRFAEKREDRFDGVDYVDGRNGVPVLSGGLAWVECETQEVVTGGDHDIIIGAVTHVAHQAAARPLVYFRGDYAGLA</sequence>
<keyword evidence="5" id="KW-1185">Reference proteome</keyword>
<dbReference type="GO" id="GO:0010181">
    <property type="term" value="F:FMN binding"/>
    <property type="evidence" value="ECO:0007669"/>
    <property type="project" value="InterPro"/>
</dbReference>
<dbReference type="Pfam" id="PF01613">
    <property type="entry name" value="Flavin_Reduct"/>
    <property type="match status" value="1"/>
</dbReference>
<dbReference type="EMBL" id="JACIGI010000004">
    <property type="protein sequence ID" value="MBB4284952.1"/>
    <property type="molecule type" value="Genomic_DNA"/>
</dbReference>
<reference evidence="4 5" key="1">
    <citation type="submission" date="2020-08" db="EMBL/GenBank/DDBJ databases">
        <title>Genome sequencing of Purple Non-Sulfur Bacteria from various extreme environments.</title>
        <authorList>
            <person name="Mayer M."/>
        </authorList>
    </citation>
    <scope>NUCLEOTIDE SEQUENCE [LARGE SCALE GENOMIC DNA]</scope>
    <source>
        <strain evidence="4 5">JA135</strain>
    </source>
</reference>
<dbReference type="Gene3D" id="2.30.110.10">
    <property type="entry name" value="Electron Transport, Fmn-binding Protein, Chain A"/>
    <property type="match status" value="1"/>
</dbReference>
<dbReference type="SUPFAM" id="SSF50475">
    <property type="entry name" value="FMN-binding split barrel"/>
    <property type="match status" value="1"/>
</dbReference>
<dbReference type="PANTHER" id="PTHR30466">
    <property type="entry name" value="FLAVIN REDUCTASE"/>
    <property type="match status" value="1"/>
</dbReference>
<dbReference type="InterPro" id="IPR050268">
    <property type="entry name" value="NADH-dep_flavin_reductase"/>
</dbReference>
<evidence type="ECO:0000256" key="1">
    <source>
        <dbReference type="ARBA" id="ARBA00008898"/>
    </source>
</evidence>
<evidence type="ECO:0000256" key="2">
    <source>
        <dbReference type="ARBA" id="ARBA00023002"/>
    </source>
</evidence>
<dbReference type="Proteomes" id="UP000555728">
    <property type="component" value="Unassembled WGS sequence"/>
</dbReference>
<comment type="similarity">
    <text evidence="1">Belongs to the non-flavoprotein flavin reductase family.</text>
</comment>
<gene>
    <name evidence="4" type="ORF">GGD88_000666</name>
</gene>
<dbReference type="InterPro" id="IPR012349">
    <property type="entry name" value="Split_barrel_FMN-bd"/>
</dbReference>
<dbReference type="RefSeq" id="WP_184431701.1">
    <property type="nucleotide sequence ID" value="NZ_JACIGI010000004.1"/>
</dbReference>
<dbReference type="SMART" id="SM00903">
    <property type="entry name" value="Flavin_Reduct"/>
    <property type="match status" value="1"/>
</dbReference>
<dbReference type="PANTHER" id="PTHR30466:SF11">
    <property type="entry name" value="FLAVIN-DEPENDENT MONOOXYGENASE, REDUCTASE SUBUNIT HSAB"/>
    <property type="match status" value="1"/>
</dbReference>
<comment type="caution">
    <text evidence="4">The sequence shown here is derived from an EMBL/GenBank/DDBJ whole genome shotgun (WGS) entry which is preliminary data.</text>
</comment>
<name>A0A7W6RYL4_9PROT</name>
<evidence type="ECO:0000313" key="5">
    <source>
        <dbReference type="Proteomes" id="UP000555728"/>
    </source>
</evidence>
<proteinExistence type="inferred from homology"/>
<feature type="domain" description="Flavin reductase like" evidence="3">
    <location>
        <begin position="12"/>
        <end position="155"/>
    </location>
</feature>
<dbReference type="AlphaFoldDB" id="A0A7W6RYL4"/>